<feature type="domain" description="RNA polymerase sigma-70 region 2" evidence="6">
    <location>
        <begin position="13"/>
        <end position="73"/>
    </location>
</feature>
<dbReference type="EMBL" id="UFXS01000001">
    <property type="protein sequence ID" value="STD54484.1"/>
    <property type="molecule type" value="Genomic_DNA"/>
</dbReference>
<dbReference type="GO" id="GO:0006352">
    <property type="term" value="P:DNA-templated transcription initiation"/>
    <property type="evidence" value="ECO:0007669"/>
    <property type="project" value="InterPro"/>
</dbReference>
<evidence type="ECO:0000256" key="5">
    <source>
        <dbReference type="ARBA" id="ARBA00023163"/>
    </source>
</evidence>
<name>A0A376G2C6_9FLAO</name>
<keyword evidence="3" id="KW-0731">Sigma factor</keyword>
<evidence type="ECO:0000259" key="6">
    <source>
        <dbReference type="Pfam" id="PF04542"/>
    </source>
</evidence>
<feature type="domain" description="RNA polymerase sigma factor 70 region 4 type 2" evidence="7">
    <location>
        <begin position="101"/>
        <end position="150"/>
    </location>
</feature>
<dbReference type="GO" id="GO:0003677">
    <property type="term" value="F:DNA binding"/>
    <property type="evidence" value="ECO:0007669"/>
    <property type="project" value="UniProtKB-KW"/>
</dbReference>
<keyword evidence="5" id="KW-0804">Transcription</keyword>
<evidence type="ECO:0000313" key="9">
    <source>
        <dbReference type="Proteomes" id="UP000254737"/>
    </source>
</evidence>
<dbReference type="InterPro" id="IPR013325">
    <property type="entry name" value="RNA_pol_sigma_r2"/>
</dbReference>
<dbReference type="Gene3D" id="1.10.10.10">
    <property type="entry name" value="Winged helix-like DNA-binding domain superfamily/Winged helix DNA-binding domain"/>
    <property type="match status" value="1"/>
</dbReference>
<evidence type="ECO:0000256" key="1">
    <source>
        <dbReference type="ARBA" id="ARBA00010641"/>
    </source>
</evidence>
<dbReference type="InterPro" id="IPR013249">
    <property type="entry name" value="RNA_pol_sigma70_r4_t2"/>
</dbReference>
<dbReference type="Pfam" id="PF04542">
    <property type="entry name" value="Sigma70_r2"/>
    <property type="match status" value="1"/>
</dbReference>
<dbReference type="SUPFAM" id="SSF88659">
    <property type="entry name" value="Sigma3 and sigma4 domains of RNA polymerase sigma factors"/>
    <property type="match status" value="1"/>
</dbReference>
<dbReference type="CDD" id="cd06171">
    <property type="entry name" value="Sigma70_r4"/>
    <property type="match status" value="1"/>
</dbReference>
<dbReference type="InterPro" id="IPR014284">
    <property type="entry name" value="RNA_pol_sigma-70_dom"/>
</dbReference>
<dbReference type="InterPro" id="IPR013324">
    <property type="entry name" value="RNA_pol_sigma_r3/r4-like"/>
</dbReference>
<gene>
    <name evidence="8" type="primary">sigE</name>
    <name evidence="8" type="ORF">NCTC13456_01038</name>
</gene>
<accession>A0A376G2C6</accession>
<dbReference type="Pfam" id="PF08281">
    <property type="entry name" value="Sigma70_r4_2"/>
    <property type="match status" value="1"/>
</dbReference>
<dbReference type="Proteomes" id="UP000254737">
    <property type="component" value="Unassembled WGS sequence"/>
</dbReference>
<dbReference type="InterPro" id="IPR007627">
    <property type="entry name" value="RNA_pol_sigma70_r2"/>
</dbReference>
<dbReference type="PANTHER" id="PTHR43133:SF8">
    <property type="entry name" value="RNA POLYMERASE SIGMA FACTOR HI_1459-RELATED"/>
    <property type="match status" value="1"/>
</dbReference>
<evidence type="ECO:0000259" key="7">
    <source>
        <dbReference type="Pfam" id="PF08281"/>
    </source>
</evidence>
<dbReference type="AlphaFoldDB" id="A0A376G2C6"/>
<dbReference type="PANTHER" id="PTHR43133">
    <property type="entry name" value="RNA POLYMERASE ECF-TYPE SIGMA FACTO"/>
    <property type="match status" value="1"/>
</dbReference>
<organism evidence="8 9">
    <name type="scientific">Empedobacter falsenii</name>
    <dbReference type="NCBI Taxonomy" id="343874"/>
    <lineage>
        <taxon>Bacteria</taxon>
        <taxon>Pseudomonadati</taxon>
        <taxon>Bacteroidota</taxon>
        <taxon>Flavobacteriia</taxon>
        <taxon>Flavobacteriales</taxon>
        <taxon>Weeksellaceae</taxon>
        <taxon>Empedobacter</taxon>
    </lineage>
</organism>
<keyword evidence="2" id="KW-0805">Transcription regulation</keyword>
<protein>
    <submittedName>
        <fullName evidence="8">RNA polymerase sigma-E factor</fullName>
    </submittedName>
</protein>
<dbReference type="InterPro" id="IPR039425">
    <property type="entry name" value="RNA_pol_sigma-70-like"/>
</dbReference>
<proteinExistence type="inferred from homology"/>
<dbReference type="NCBIfam" id="TIGR02937">
    <property type="entry name" value="sigma70-ECF"/>
    <property type="match status" value="1"/>
</dbReference>
<dbReference type="InterPro" id="IPR036388">
    <property type="entry name" value="WH-like_DNA-bd_sf"/>
</dbReference>
<evidence type="ECO:0000256" key="3">
    <source>
        <dbReference type="ARBA" id="ARBA00023082"/>
    </source>
</evidence>
<dbReference type="STRING" id="343874.GCA_000805695_02719"/>
<dbReference type="Gene3D" id="1.10.1740.10">
    <property type="match status" value="1"/>
</dbReference>
<dbReference type="GO" id="GO:0016987">
    <property type="term" value="F:sigma factor activity"/>
    <property type="evidence" value="ECO:0007669"/>
    <property type="project" value="UniProtKB-KW"/>
</dbReference>
<keyword evidence="4" id="KW-0238">DNA-binding</keyword>
<evidence type="ECO:0000256" key="2">
    <source>
        <dbReference type="ARBA" id="ARBA00023015"/>
    </source>
</evidence>
<sequence>MNQETFKTSVFVHKDKLYRFARRILISDDEAFDVVQEILMKLWEKRDSLIEVNNIEAYAMRMVNYECINRLRKFDVRENYKNTTQINLSIQEDPQEIKPIILNLINQLPEKQRKVMHLKDVEELEIKEIAEILEMEENAIRVNLMRARQKVREQLEVFFENEERAIYYK</sequence>
<dbReference type="SUPFAM" id="SSF88946">
    <property type="entry name" value="Sigma2 domain of RNA polymerase sigma factors"/>
    <property type="match status" value="1"/>
</dbReference>
<comment type="similarity">
    <text evidence="1">Belongs to the sigma-70 factor family. ECF subfamily.</text>
</comment>
<reference evidence="8 9" key="1">
    <citation type="submission" date="2018-06" db="EMBL/GenBank/DDBJ databases">
        <authorList>
            <consortium name="Pathogen Informatics"/>
            <person name="Doyle S."/>
        </authorList>
    </citation>
    <scope>NUCLEOTIDE SEQUENCE [LARGE SCALE GENOMIC DNA]</scope>
    <source>
        <strain evidence="8 9">NCTC13456</strain>
    </source>
</reference>
<dbReference type="RefSeq" id="WP_114999142.1">
    <property type="nucleotide sequence ID" value="NZ_UFXS01000001.1"/>
</dbReference>
<evidence type="ECO:0000313" key="8">
    <source>
        <dbReference type="EMBL" id="STD54484.1"/>
    </source>
</evidence>
<evidence type="ECO:0000256" key="4">
    <source>
        <dbReference type="ARBA" id="ARBA00023125"/>
    </source>
</evidence>